<protein>
    <submittedName>
        <fullName evidence="1">Uncharacterized protein</fullName>
    </submittedName>
</protein>
<dbReference type="Proteomes" id="UP000807342">
    <property type="component" value="Unassembled WGS sequence"/>
</dbReference>
<keyword evidence="2" id="KW-1185">Reference proteome</keyword>
<dbReference type="OrthoDB" id="3110754at2759"/>
<gene>
    <name evidence="1" type="ORF">P691DRAFT_785082</name>
</gene>
<organism evidence="1 2">
    <name type="scientific">Macrolepiota fuliginosa MF-IS2</name>
    <dbReference type="NCBI Taxonomy" id="1400762"/>
    <lineage>
        <taxon>Eukaryota</taxon>
        <taxon>Fungi</taxon>
        <taxon>Dikarya</taxon>
        <taxon>Basidiomycota</taxon>
        <taxon>Agaricomycotina</taxon>
        <taxon>Agaricomycetes</taxon>
        <taxon>Agaricomycetidae</taxon>
        <taxon>Agaricales</taxon>
        <taxon>Agaricineae</taxon>
        <taxon>Agaricaceae</taxon>
        <taxon>Macrolepiota</taxon>
    </lineage>
</organism>
<sequence length="158" mass="17905">MPTTSIASGSCSDMKKVTLCKDQVIKQWKECGIIEPHYPNLTSRLKSLIPKKSQSNVISGLYRMGHGPKSAFWYWKINLKEEYYQEFWAVDLDEGERTAMLDFELSITKHPVRYHRGCWKGAALVIEDIAGSLQPGVDHNNMTGGYLKALSKRAPMPL</sequence>
<dbReference type="EMBL" id="MU151294">
    <property type="protein sequence ID" value="KAF9445561.1"/>
    <property type="molecule type" value="Genomic_DNA"/>
</dbReference>
<evidence type="ECO:0000313" key="1">
    <source>
        <dbReference type="EMBL" id="KAF9445561.1"/>
    </source>
</evidence>
<dbReference type="AlphaFoldDB" id="A0A9P5XA60"/>
<accession>A0A9P5XA60</accession>
<comment type="caution">
    <text evidence="1">The sequence shown here is derived from an EMBL/GenBank/DDBJ whole genome shotgun (WGS) entry which is preliminary data.</text>
</comment>
<name>A0A9P5XA60_9AGAR</name>
<reference evidence="1" key="1">
    <citation type="submission" date="2020-11" db="EMBL/GenBank/DDBJ databases">
        <authorList>
            <consortium name="DOE Joint Genome Institute"/>
            <person name="Ahrendt S."/>
            <person name="Riley R."/>
            <person name="Andreopoulos W."/>
            <person name="Labutti K."/>
            <person name="Pangilinan J."/>
            <person name="Ruiz-Duenas F.J."/>
            <person name="Barrasa J.M."/>
            <person name="Sanchez-Garcia M."/>
            <person name="Camarero S."/>
            <person name="Miyauchi S."/>
            <person name="Serrano A."/>
            <person name="Linde D."/>
            <person name="Babiker R."/>
            <person name="Drula E."/>
            <person name="Ayuso-Fernandez I."/>
            <person name="Pacheco R."/>
            <person name="Padilla G."/>
            <person name="Ferreira P."/>
            <person name="Barriuso J."/>
            <person name="Kellner H."/>
            <person name="Castanera R."/>
            <person name="Alfaro M."/>
            <person name="Ramirez L."/>
            <person name="Pisabarro A.G."/>
            <person name="Kuo A."/>
            <person name="Tritt A."/>
            <person name="Lipzen A."/>
            <person name="He G."/>
            <person name="Yan M."/>
            <person name="Ng V."/>
            <person name="Cullen D."/>
            <person name="Martin F."/>
            <person name="Rosso M.-N."/>
            <person name="Henrissat B."/>
            <person name="Hibbett D."/>
            <person name="Martinez A.T."/>
            <person name="Grigoriev I.V."/>
        </authorList>
    </citation>
    <scope>NUCLEOTIDE SEQUENCE</scope>
    <source>
        <strain evidence="1">MF-IS2</strain>
    </source>
</reference>
<evidence type="ECO:0000313" key="2">
    <source>
        <dbReference type="Proteomes" id="UP000807342"/>
    </source>
</evidence>
<proteinExistence type="predicted"/>